<dbReference type="GO" id="GO:0005886">
    <property type="term" value="C:plasma membrane"/>
    <property type="evidence" value="ECO:0007669"/>
    <property type="project" value="UniProtKB-SubCell"/>
</dbReference>
<feature type="transmembrane region" description="Helical" evidence="7">
    <location>
        <begin position="161"/>
        <end position="179"/>
    </location>
</feature>
<dbReference type="PANTHER" id="PTHR23517:SF3">
    <property type="entry name" value="INTEGRAL MEMBRANE TRANSPORT PROTEIN"/>
    <property type="match status" value="1"/>
</dbReference>
<feature type="transmembrane region" description="Helical" evidence="7">
    <location>
        <begin position="135"/>
        <end position="155"/>
    </location>
</feature>
<feature type="transmembrane region" description="Helical" evidence="7">
    <location>
        <begin position="275"/>
        <end position="293"/>
    </location>
</feature>
<feature type="transmembrane region" description="Helical" evidence="7">
    <location>
        <begin position="299"/>
        <end position="321"/>
    </location>
</feature>
<protein>
    <submittedName>
        <fullName evidence="9">MFS transporter</fullName>
    </submittedName>
</protein>
<sequence>MVSNKVKIGILCMSILSMSGLVITSAFSAIIAAFPGEPISKIQMIATIPSLGALITTLFIGVLATKIPKKILALLGIFAVGLGGLLPIVFHESINALLVCSLIMGIGLGFIATINPMLLSIYFEGEERASLMGKGTAVTSLGAIILMMGGGFLGSQNWSNTYYIFLITILIFFLVMLFLPLDKIEKDFTAEHGGKKMNLMQTMGNLNKYVFLISILAFVMSFIYTVYPTNLSIVVSGKGIGGTSMTGIINAVGTVGGFLAGMNLKYINRAVKDKILGIGFLFLASTFILVLLFDSVFIMLLGAILSGLAMVMIMSTIPYYVSVVVRPFELAIAMSIFTFMNSLGGIISPMVLSWLGISFGNQAFLFAGIASAVIGVVCLAAQLGKRVFANSYQANQTNEAVLTKTEADNFA</sequence>
<evidence type="ECO:0000256" key="5">
    <source>
        <dbReference type="ARBA" id="ARBA00022989"/>
    </source>
</evidence>
<feature type="transmembrane region" description="Helical" evidence="7">
    <location>
        <begin position="96"/>
        <end position="123"/>
    </location>
</feature>
<feature type="transmembrane region" description="Helical" evidence="7">
    <location>
        <begin position="333"/>
        <end position="357"/>
    </location>
</feature>
<keyword evidence="4 7" id="KW-0812">Transmembrane</keyword>
<dbReference type="PANTHER" id="PTHR23517">
    <property type="entry name" value="RESISTANCE PROTEIN MDTM, PUTATIVE-RELATED-RELATED"/>
    <property type="match status" value="1"/>
</dbReference>
<dbReference type="RefSeq" id="WP_086629200.1">
    <property type="nucleotide sequence ID" value="NZ_VENO01000007.1"/>
</dbReference>
<dbReference type="EMBL" id="VENO01000007">
    <property type="protein sequence ID" value="TNV67831.1"/>
    <property type="molecule type" value="Genomic_DNA"/>
</dbReference>
<organism evidence="9 10">
    <name type="scientific">Trichococcus shcherbakoviae subsp. psychrophilus</name>
    <dbReference type="NCBI Taxonomy" id="2585775"/>
    <lineage>
        <taxon>Bacteria</taxon>
        <taxon>Bacillati</taxon>
        <taxon>Bacillota</taxon>
        <taxon>Bacilli</taxon>
        <taxon>Lactobacillales</taxon>
        <taxon>Carnobacteriaceae</taxon>
        <taxon>Trichococcus</taxon>
    </lineage>
</organism>
<feature type="transmembrane region" description="Helical" evidence="7">
    <location>
        <begin position="363"/>
        <end position="383"/>
    </location>
</feature>
<dbReference type="GO" id="GO:0022857">
    <property type="term" value="F:transmembrane transporter activity"/>
    <property type="evidence" value="ECO:0007669"/>
    <property type="project" value="InterPro"/>
</dbReference>
<keyword evidence="5 7" id="KW-1133">Transmembrane helix</keyword>
<dbReference type="Proteomes" id="UP000313395">
    <property type="component" value="Unassembled WGS sequence"/>
</dbReference>
<evidence type="ECO:0000256" key="2">
    <source>
        <dbReference type="ARBA" id="ARBA00022448"/>
    </source>
</evidence>
<evidence type="ECO:0000256" key="1">
    <source>
        <dbReference type="ARBA" id="ARBA00004651"/>
    </source>
</evidence>
<keyword evidence="2" id="KW-0813">Transport</keyword>
<evidence type="ECO:0000256" key="7">
    <source>
        <dbReference type="SAM" id="Phobius"/>
    </source>
</evidence>
<feature type="transmembrane region" description="Helical" evidence="7">
    <location>
        <begin position="71"/>
        <end position="90"/>
    </location>
</feature>
<feature type="domain" description="Major facilitator superfamily (MFS) profile" evidence="8">
    <location>
        <begin position="1"/>
        <end position="386"/>
    </location>
</feature>
<dbReference type="InterPro" id="IPR050171">
    <property type="entry name" value="MFS_Transporters"/>
</dbReference>
<evidence type="ECO:0000313" key="9">
    <source>
        <dbReference type="EMBL" id="TNV67831.1"/>
    </source>
</evidence>
<feature type="transmembrane region" description="Helical" evidence="7">
    <location>
        <begin position="206"/>
        <end position="227"/>
    </location>
</feature>
<dbReference type="InterPro" id="IPR036259">
    <property type="entry name" value="MFS_trans_sf"/>
</dbReference>
<keyword evidence="6 7" id="KW-0472">Membrane</keyword>
<evidence type="ECO:0000256" key="6">
    <source>
        <dbReference type="ARBA" id="ARBA00023136"/>
    </source>
</evidence>
<gene>
    <name evidence="9" type="ORF">FHK04_14395</name>
</gene>
<accession>A0A5C5E491</accession>
<reference evidence="9 10" key="1">
    <citation type="submission" date="2019-06" db="EMBL/GenBank/DDBJ databases">
        <title>Description Trichococcus psychrophilus sp. nov., isolated from a cold spring, by genomic and phenotypic analyses.</title>
        <authorList>
            <person name="Zakharyuk A."/>
        </authorList>
    </citation>
    <scope>NUCLEOTIDE SEQUENCE [LARGE SCALE GENOMIC DNA]</scope>
    <source>
        <strain evidence="9 10">SKBG</strain>
    </source>
</reference>
<proteinExistence type="predicted"/>
<dbReference type="InterPro" id="IPR011701">
    <property type="entry name" value="MFS"/>
</dbReference>
<evidence type="ECO:0000313" key="10">
    <source>
        <dbReference type="Proteomes" id="UP000313395"/>
    </source>
</evidence>
<dbReference type="InterPro" id="IPR020846">
    <property type="entry name" value="MFS_dom"/>
</dbReference>
<dbReference type="PROSITE" id="PS50850">
    <property type="entry name" value="MFS"/>
    <property type="match status" value="1"/>
</dbReference>
<comment type="subcellular location">
    <subcellularLocation>
        <location evidence="1">Cell membrane</location>
        <topology evidence="1">Multi-pass membrane protein</topology>
    </subcellularLocation>
</comment>
<keyword evidence="10" id="KW-1185">Reference proteome</keyword>
<dbReference type="SUPFAM" id="SSF103473">
    <property type="entry name" value="MFS general substrate transporter"/>
    <property type="match status" value="1"/>
</dbReference>
<comment type="caution">
    <text evidence="9">The sequence shown here is derived from an EMBL/GenBank/DDBJ whole genome shotgun (WGS) entry which is preliminary data.</text>
</comment>
<evidence type="ECO:0000256" key="3">
    <source>
        <dbReference type="ARBA" id="ARBA00022475"/>
    </source>
</evidence>
<feature type="transmembrane region" description="Helical" evidence="7">
    <location>
        <begin position="42"/>
        <end position="64"/>
    </location>
</feature>
<evidence type="ECO:0000256" key="4">
    <source>
        <dbReference type="ARBA" id="ARBA00022692"/>
    </source>
</evidence>
<feature type="transmembrane region" description="Helical" evidence="7">
    <location>
        <begin position="12"/>
        <end position="36"/>
    </location>
</feature>
<dbReference type="Gene3D" id="1.20.1250.20">
    <property type="entry name" value="MFS general substrate transporter like domains"/>
    <property type="match status" value="1"/>
</dbReference>
<name>A0A5C5E491_9LACT</name>
<dbReference type="AlphaFoldDB" id="A0A5C5E491"/>
<feature type="transmembrane region" description="Helical" evidence="7">
    <location>
        <begin position="239"/>
        <end position="263"/>
    </location>
</feature>
<evidence type="ECO:0000259" key="8">
    <source>
        <dbReference type="PROSITE" id="PS50850"/>
    </source>
</evidence>
<keyword evidence="3" id="KW-1003">Cell membrane</keyword>
<dbReference type="Pfam" id="PF07690">
    <property type="entry name" value="MFS_1"/>
    <property type="match status" value="2"/>
</dbReference>